<keyword evidence="2" id="KW-0645">Protease</keyword>
<dbReference type="PROSITE" id="PS51858">
    <property type="entry name" value="PPPDE"/>
    <property type="match status" value="1"/>
</dbReference>
<dbReference type="GO" id="GO:0008233">
    <property type="term" value="F:peptidase activity"/>
    <property type="evidence" value="ECO:0007669"/>
    <property type="project" value="UniProtKB-KW"/>
</dbReference>
<dbReference type="Proteomes" id="UP000275846">
    <property type="component" value="Unassembled WGS sequence"/>
</dbReference>
<proteinExistence type="inferred from homology"/>
<organism evidence="5">
    <name type="scientific">Schistocephalus solidus</name>
    <name type="common">Tapeworm</name>
    <dbReference type="NCBI Taxonomy" id="70667"/>
    <lineage>
        <taxon>Eukaryota</taxon>
        <taxon>Metazoa</taxon>
        <taxon>Spiralia</taxon>
        <taxon>Lophotrochozoa</taxon>
        <taxon>Platyhelminthes</taxon>
        <taxon>Cestoda</taxon>
        <taxon>Eucestoda</taxon>
        <taxon>Diphyllobothriidea</taxon>
        <taxon>Diphyllobothriidae</taxon>
        <taxon>Schistocephalus</taxon>
    </lineage>
</organism>
<feature type="domain" description="PPPDE" evidence="4">
    <location>
        <begin position="2"/>
        <end position="144"/>
    </location>
</feature>
<sequence length="467" mass="52138">MADIYLYIYDISYGLARILSQSIVGQHFEGIWHTGVVVRGIEYFFAQEGICHCIAGTLAIGQPVEKKLMGQTSLSASEFQAYMDHLSDTIFRAGTYNLFYYNCNTFSNHVIKDLTGNTIPSHITDLPANILQTPIGPLLQTFIEGAANVTGPSVAKISHEETMENVNFTAVLEEVKPVLYDEPLYSEYSEESLDTLFSSPRVDLACQWASEARKKLRSLTLPVLPNETCDTDTYSLLQFNRHATLRQCEAICEIFRLAVWRFPEFLIGLFTDPLKNLHSLADAYPPERGKTSRSEYFNLETAKARLLCNCIGLASQDANLLPLDPLVKLCIRLIGFDSSKLDLQFRSAEHEFAGISLSLNLSICPFMQNSEALELAASLFHLINTKGNFKHPTQACYVLRTIYVLMKRFVDVASLAKSFNVGDHVSELLNQAENAVDVDATANSNSGRLDSVEIDRRVAEELTAMLN</sequence>
<dbReference type="PANTHER" id="PTHR12378:SF7">
    <property type="entry name" value="DESUMOYLATING ISOPEPTIDASE 1"/>
    <property type="match status" value="1"/>
</dbReference>
<reference evidence="5" key="1">
    <citation type="submission" date="2016-01" db="EMBL/GenBank/DDBJ databases">
        <title>Reference transcriptome for the parasite Schistocephalus solidus: insights into the molecular evolution of parasitism.</title>
        <authorList>
            <person name="Hebert F.O."/>
            <person name="Grambauer S."/>
            <person name="Barber I."/>
            <person name="Landry C.R."/>
            <person name="Aubin-Horth N."/>
        </authorList>
    </citation>
    <scope>NUCLEOTIDE SEQUENCE</scope>
</reference>
<reference evidence="8" key="2">
    <citation type="submission" date="2016-06" db="UniProtKB">
        <authorList>
            <consortium name="WormBaseParasite"/>
        </authorList>
    </citation>
    <scope>IDENTIFICATION</scope>
</reference>
<dbReference type="EMBL" id="GEEE01005488">
    <property type="protein sequence ID" value="JAP57737.1"/>
    <property type="molecule type" value="Transcribed_RNA"/>
</dbReference>
<evidence type="ECO:0000256" key="3">
    <source>
        <dbReference type="ARBA" id="ARBA00022801"/>
    </source>
</evidence>
<dbReference type="AlphaFoldDB" id="A0A0X3Q624"/>
<evidence type="ECO:0000256" key="1">
    <source>
        <dbReference type="ARBA" id="ARBA00008140"/>
    </source>
</evidence>
<evidence type="ECO:0000313" key="7">
    <source>
        <dbReference type="Proteomes" id="UP000275846"/>
    </source>
</evidence>
<dbReference type="Gene3D" id="3.90.1720.30">
    <property type="entry name" value="PPPDE domains"/>
    <property type="match status" value="1"/>
</dbReference>
<dbReference type="InterPro" id="IPR008580">
    <property type="entry name" value="PPPDE_dom"/>
</dbReference>
<dbReference type="PANTHER" id="PTHR12378">
    <property type="entry name" value="DESUMOYLATING ISOPEPTIDASE"/>
    <property type="match status" value="1"/>
</dbReference>
<keyword evidence="3" id="KW-0378">Hydrolase</keyword>
<dbReference type="Pfam" id="PF05903">
    <property type="entry name" value="Peptidase_C97"/>
    <property type="match status" value="1"/>
</dbReference>
<evidence type="ECO:0000256" key="2">
    <source>
        <dbReference type="ARBA" id="ARBA00022670"/>
    </source>
</evidence>
<dbReference type="STRING" id="70667.A0A0X3Q624"/>
<gene>
    <name evidence="6" type="ORF">SSLN_LOCUS10579</name>
    <name evidence="5" type="ORF">TR115587</name>
</gene>
<accession>A0A0X3Q624</accession>
<dbReference type="SMART" id="SM01179">
    <property type="entry name" value="DUF862"/>
    <property type="match status" value="1"/>
</dbReference>
<name>A0A0X3Q624_SCHSO</name>
<keyword evidence="7" id="KW-1185">Reference proteome</keyword>
<dbReference type="OrthoDB" id="6227366at2759"/>
<evidence type="ECO:0000313" key="6">
    <source>
        <dbReference type="EMBL" id="VDL96964.1"/>
    </source>
</evidence>
<comment type="similarity">
    <text evidence="1">Belongs to the DeSI family.</text>
</comment>
<dbReference type="GO" id="GO:0006508">
    <property type="term" value="P:proteolysis"/>
    <property type="evidence" value="ECO:0007669"/>
    <property type="project" value="UniProtKB-KW"/>
</dbReference>
<evidence type="ECO:0000313" key="5">
    <source>
        <dbReference type="EMBL" id="JAP57737.1"/>
    </source>
</evidence>
<dbReference type="GO" id="GO:0070646">
    <property type="term" value="P:protein modification by small protein removal"/>
    <property type="evidence" value="ECO:0007669"/>
    <property type="project" value="TreeGrafter"/>
</dbReference>
<evidence type="ECO:0000313" key="8">
    <source>
        <dbReference type="WBParaSite" id="SSLN_0001099001-mRNA-1"/>
    </source>
</evidence>
<dbReference type="WBParaSite" id="SSLN_0001099001-mRNA-1">
    <property type="protein sequence ID" value="SSLN_0001099001-mRNA-1"/>
    <property type="gene ID" value="SSLN_0001099001"/>
</dbReference>
<reference evidence="6 7" key="3">
    <citation type="submission" date="2018-11" db="EMBL/GenBank/DDBJ databases">
        <authorList>
            <consortium name="Pathogen Informatics"/>
        </authorList>
    </citation>
    <scope>NUCLEOTIDE SEQUENCE [LARGE SCALE GENOMIC DNA]</scope>
    <source>
        <strain evidence="6 7">NST_G2</strain>
    </source>
</reference>
<dbReference type="InterPro" id="IPR042266">
    <property type="entry name" value="PPPDE_sf"/>
</dbReference>
<dbReference type="EMBL" id="UYSU01035964">
    <property type="protein sequence ID" value="VDL96964.1"/>
    <property type="molecule type" value="Genomic_DNA"/>
</dbReference>
<protein>
    <submittedName>
        <fullName evidence="8">DUF862 domain-containing protein</fullName>
    </submittedName>
</protein>
<evidence type="ECO:0000259" key="4">
    <source>
        <dbReference type="PROSITE" id="PS51858"/>
    </source>
</evidence>